<sequence>MKLLHLDTLSFADDSEGSLIVSSLIGLTSFFLVNLYRLPTRKNLKAMPSINIFSPKSPEKN</sequence>
<organism evidence="2 3">
    <name type="scientific">Cyclotella atomus</name>
    <dbReference type="NCBI Taxonomy" id="382360"/>
    <lineage>
        <taxon>Eukaryota</taxon>
        <taxon>Sar</taxon>
        <taxon>Stramenopiles</taxon>
        <taxon>Ochrophyta</taxon>
        <taxon>Bacillariophyta</taxon>
        <taxon>Coscinodiscophyceae</taxon>
        <taxon>Thalassiosirophycidae</taxon>
        <taxon>Stephanodiscales</taxon>
        <taxon>Stephanodiscaceae</taxon>
        <taxon>Cyclotella</taxon>
    </lineage>
</organism>
<gene>
    <name evidence="2" type="ORF">ACHAWO_008469</name>
</gene>
<keyword evidence="3" id="KW-1185">Reference proteome</keyword>
<reference evidence="2 3" key="1">
    <citation type="submission" date="2024-10" db="EMBL/GenBank/DDBJ databases">
        <title>Updated reference genomes for cyclostephanoid diatoms.</title>
        <authorList>
            <person name="Roberts W.R."/>
            <person name="Alverson A.J."/>
        </authorList>
    </citation>
    <scope>NUCLEOTIDE SEQUENCE [LARGE SCALE GENOMIC DNA]</scope>
    <source>
        <strain evidence="2 3">AJA010-31</strain>
    </source>
</reference>
<name>A0ABD3QG24_9STRA</name>
<evidence type="ECO:0000313" key="3">
    <source>
        <dbReference type="Proteomes" id="UP001530400"/>
    </source>
</evidence>
<feature type="transmembrane region" description="Helical" evidence="1">
    <location>
        <begin position="20"/>
        <end position="38"/>
    </location>
</feature>
<protein>
    <submittedName>
        <fullName evidence="2">Uncharacterized protein</fullName>
    </submittedName>
</protein>
<evidence type="ECO:0000313" key="2">
    <source>
        <dbReference type="EMBL" id="KAL3799358.1"/>
    </source>
</evidence>
<dbReference type="AlphaFoldDB" id="A0ABD3QG24"/>
<evidence type="ECO:0000256" key="1">
    <source>
        <dbReference type="SAM" id="Phobius"/>
    </source>
</evidence>
<comment type="caution">
    <text evidence="2">The sequence shown here is derived from an EMBL/GenBank/DDBJ whole genome shotgun (WGS) entry which is preliminary data.</text>
</comment>
<keyword evidence="1" id="KW-0472">Membrane</keyword>
<dbReference type="EMBL" id="JALLPJ020000190">
    <property type="protein sequence ID" value="KAL3799358.1"/>
    <property type="molecule type" value="Genomic_DNA"/>
</dbReference>
<proteinExistence type="predicted"/>
<accession>A0ABD3QG24</accession>
<dbReference type="Proteomes" id="UP001530400">
    <property type="component" value="Unassembled WGS sequence"/>
</dbReference>
<keyword evidence="1" id="KW-0812">Transmembrane</keyword>
<keyword evidence="1" id="KW-1133">Transmembrane helix</keyword>